<sequence length="60" mass="6721">MSSYGKYVFWHCRRPRKAGPSMISTSAVKRKSGASFAFVQNLKKSLPNPKFPNADSKLCI</sequence>
<organism evidence="1 2">
    <name type="scientific">Aspergillus pseudoustus</name>
    <dbReference type="NCBI Taxonomy" id="1810923"/>
    <lineage>
        <taxon>Eukaryota</taxon>
        <taxon>Fungi</taxon>
        <taxon>Dikarya</taxon>
        <taxon>Ascomycota</taxon>
        <taxon>Pezizomycotina</taxon>
        <taxon>Eurotiomycetes</taxon>
        <taxon>Eurotiomycetidae</taxon>
        <taxon>Eurotiales</taxon>
        <taxon>Aspergillaceae</taxon>
        <taxon>Aspergillus</taxon>
        <taxon>Aspergillus subgen. Nidulantes</taxon>
    </lineage>
</organism>
<accession>A0ABR4JCH4</accession>
<protein>
    <submittedName>
        <fullName evidence="1">Uncharacterized protein</fullName>
    </submittedName>
</protein>
<keyword evidence="2" id="KW-1185">Reference proteome</keyword>
<dbReference type="Proteomes" id="UP001610446">
    <property type="component" value="Unassembled WGS sequence"/>
</dbReference>
<proteinExistence type="predicted"/>
<comment type="caution">
    <text evidence="1">The sequence shown here is derived from an EMBL/GenBank/DDBJ whole genome shotgun (WGS) entry which is preliminary data.</text>
</comment>
<gene>
    <name evidence="1" type="ORF">BJY01DRAFT_41049</name>
</gene>
<reference evidence="1 2" key="1">
    <citation type="submission" date="2024-07" db="EMBL/GenBank/DDBJ databases">
        <title>Section-level genome sequencing and comparative genomics of Aspergillus sections Usti and Cavernicolus.</title>
        <authorList>
            <consortium name="Lawrence Berkeley National Laboratory"/>
            <person name="Nybo J.L."/>
            <person name="Vesth T.C."/>
            <person name="Theobald S."/>
            <person name="Frisvad J.C."/>
            <person name="Larsen T.O."/>
            <person name="Kjaerboelling I."/>
            <person name="Rothschild-Mancinelli K."/>
            <person name="Lyhne E.K."/>
            <person name="Kogle M.E."/>
            <person name="Barry K."/>
            <person name="Clum A."/>
            <person name="Na H."/>
            <person name="Ledsgaard L."/>
            <person name="Lin J."/>
            <person name="Lipzen A."/>
            <person name="Kuo A."/>
            <person name="Riley R."/>
            <person name="Mondo S."/>
            <person name="Labutti K."/>
            <person name="Haridas S."/>
            <person name="Pangalinan J."/>
            <person name="Salamov A.A."/>
            <person name="Simmons B.A."/>
            <person name="Magnuson J.K."/>
            <person name="Chen J."/>
            <person name="Drula E."/>
            <person name="Henrissat B."/>
            <person name="Wiebenga A."/>
            <person name="Lubbers R.J."/>
            <person name="Gomes A.C."/>
            <person name="Makela M.R."/>
            <person name="Stajich J."/>
            <person name="Grigoriev I.V."/>
            <person name="Mortensen U.H."/>
            <person name="De Vries R.P."/>
            <person name="Baker S.E."/>
            <person name="Andersen M.R."/>
        </authorList>
    </citation>
    <scope>NUCLEOTIDE SEQUENCE [LARGE SCALE GENOMIC DNA]</scope>
    <source>
        <strain evidence="1 2">CBS 123904</strain>
    </source>
</reference>
<dbReference type="EMBL" id="JBFXLU010000156">
    <property type="protein sequence ID" value="KAL2837709.1"/>
    <property type="molecule type" value="Genomic_DNA"/>
</dbReference>
<evidence type="ECO:0000313" key="1">
    <source>
        <dbReference type="EMBL" id="KAL2837709.1"/>
    </source>
</evidence>
<name>A0ABR4JCH4_9EURO</name>
<evidence type="ECO:0000313" key="2">
    <source>
        <dbReference type="Proteomes" id="UP001610446"/>
    </source>
</evidence>